<comment type="similarity">
    <text evidence="5">Belongs to the small GTPase superfamily. Arf family.</text>
</comment>
<dbReference type="VEuPathDB" id="TrichDB:TRFO_42272"/>
<dbReference type="AlphaFoldDB" id="A0A1J4KXB1"/>
<organism evidence="6 7">
    <name type="scientific">Tritrichomonas foetus</name>
    <dbReference type="NCBI Taxonomy" id="1144522"/>
    <lineage>
        <taxon>Eukaryota</taxon>
        <taxon>Metamonada</taxon>
        <taxon>Parabasalia</taxon>
        <taxon>Tritrichomonadida</taxon>
        <taxon>Tritrichomonadidae</taxon>
        <taxon>Tritrichomonas</taxon>
    </lineage>
</organism>
<comment type="caution">
    <text evidence="6">The sequence shown here is derived from an EMBL/GenBank/DDBJ whole genome shotgun (WGS) entry which is preliminary data.</text>
</comment>
<dbReference type="NCBIfam" id="TIGR00231">
    <property type="entry name" value="small_GTP"/>
    <property type="match status" value="1"/>
</dbReference>
<evidence type="ECO:0000256" key="3">
    <source>
        <dbReference type="PIRSR" id="PIRSR606689-1"/>
    </source>
</evidence>
<reference evidence="6" key="1">
    <citation type="submission" date="2016-10" db="EMBL/GenBank/DDBJ databases">
        <authorList>
            <person name="Benchimol M."/>
            <person name="Almeida L.G."/>
            <person name="Vasconcelos A.T."/>
            <person name="Perreira-Neves A."/>
            <person name="Rosa I.A."/>
            <person name="Tasca T."/>
            <person name="Bogo M.R."/>
            <person name="de Souza W."/>
        </authorList>
    </citation>
    <scope>NUCLEOTIDE SEQUENCE [LARGE SCALE GENOMIC DNA]</scope>
    <source>
        <strain evidence="6">K</strain>
    </source>
</reference>
<dbReference type="PRINTS" id="PR00328">
    <property type="entry name" value="SAR1GTPBP"/>
</dbReference>
<dbReference type="InterPro" id="IPR005225">
    <property type="entry name" value="Small_GTP-bd"/>
</dbReference>
<dbReference type="InterPro" id="IPR027417">
    <property type="entry name" value="P-loop_NTPase"/>
</dbReference>
<evidence type="ECO:0000313" key="7">
    <source>
        <dbReference type="Proteomes" id="UP000179807"/>
    </source>
</evidence>
<keyword evidence="7" id="KW-1185">Reference proteome</keyword>
<feature type="binding site" evidence="3">
    <location>
        <begin position="51"/>
        <end position="58"/>
    </location>
    <ligand>
        <name>GTP</name>
        <dbReference type="ChEBI" id="CHEBI:37565"/>
    </ligand>
</feature>
<feature type="binding site" evidence="4">
    <location>
        <position position="58"/>
    </location>
    <ligand>
        <name>Mg(2+)</name>
        <dbReference type="ChEBI" id="CHEBI:18420"/>
    </ligand>
</feature>
<evidence type="ECO:0000256" key="5">
    <source>
        <dbReference type="RuleBase" id="RU003925"/>
    </source>
</evidence>
<keyword evidence="4" id="KW-0460">Magnesium</keyword>
<keyword evidence="2 3" id="KW-0342">GTP-binding</keyword>
<dbReference type="RefSeq" id="XP_068368954.1">
    <property type="nucleotide sequence ID" value="XM_068514231.1"/>
</dbReference>
<dbReference type="GO" id="GO:0003924">
    <property type="term" value="F:GTPase activity"/>
    <property type="evidence" value="ECO:0007669"/>
    <property type="project" value="InterPro"/>
</dbReference>
<feature type="binding site" evidence="4">
    <location>
        <position position="76"/>
    </location>
    <ligand>
        <name>Mg(2+)</name>
        <dbReference type="ChEBI" id="CHEBI:18420"/>
    </ligand>
</feature>
<evidence type="ECO:0000256" key="4">
    <source>
        <dbReference type="PIRSR" id="PIRSR606689-2"/>
    </source>
</evidence>
<evidence type="ECO:0000256" key="1">
    <source>
        <dbReference type="ARBA" id="ARBA00022741"/>
    </source>
</evidence>
<dbReference type="PANTHER" id="PTHR45697">
    <property type="entry name" value="ADP-RIBOSYLATION FACTOR-LIKE PROTEIN 2-RELATED"/>
    <property type="match status" value="1"/>
</dbReference>
<gene>
    <name evidence="6" type="primary">ARL2</name>
    <name evidence="6" type="ORF">TRFO_42272</name>
</gene>
<dbReference type="PROSITE" id="PS51417">
    <property type="entry name" value="ARF"/>
    <property type="match status" value="1"/>
</dbReference>
<dbReference type="CDD" id="cd00878">
    <property type="entry name" value="Arf_Arl"/>
    <property type="match status" value="1"/>
</dbReference>
<dbReference type="GO" id="GO:0046872">
    <property type="term" value="F:metal ion binding"/>
    <property type="evidence" value="ECO:0007669"/>
    <property type="project" value="UniProtKB-KW"/>
</dbReference>
<dbReference type="InterPro" id="IPR006689">
    <property type="entry name" value="Small_GTPase_ARF/SAR"/>
</dbReference>
<sequence>MFRKLTNFIQNQKCHAKSRKKFSQSRRLMGLLNLLKKLKTQDREIRVLLLGLEGSGKTTVAHAFANEKIETDLSPTNGFEIHKFEHQNHQIHIWDIGGSPPNRAFWRNYFDSTDVILWTIDSADPSKFEESKRELENCLQNDRLFGVPVVLIATKQDANGASQFPGVISNLQLNIGERNFNAIPFSPGQNENIQKCLTWIVNEFLAKASAH</sequence>
<protein>
    <submittedName>
        <fullName evidence="6">ADP-ribosylation factor-like protein 2</fullName>
    </submittedName>
</protein>
<proteinExistence type="inferred from homology"/>
<dbReference type="SMART" id="SM00177">
    <property type="entry name" value="ARF"/>
    <property type="match status" value="1"/>
</dbReference>
<dbReference type="InterPro" id="IPR044612">
    <property type="entry name" value="ARL2/3"/>
</dbReference>
<accession>A0A1J4KXB1</accession>
<dbReference type="EMBL" id="MLAK01000183">
    <property type="protein sequence ID" value="OHT15818.1"/>
    <property type="molecule type" value="Genomic_DNA"/>
</dbReference>
<evidence type="ECO:0000256" key="2">
    <source>
        <dbReference type="ARBA" id="ARBA00023134"/>
    </source>
</evidence>
<dbReference type="SMART" id="SM00178">
    <property type="entry name" value="SAR"/>
    <property type="match status" value="1"/>
</dbReference>
<dbReference type="Gene3D" id="3.40.50.300">
    <property type="entry name" value="P-loop containing nucleotide triphosphate hydrolases"/>
    <property type="match status" value="1"/>
</dbReference>
<dbReference type="Proteomes" id="UP000179807">
    <property type="component" value="Unassembled WGS sequence"/>
</dbReference>
<dbReference type="SUPFAM" id="SSF52540">
    <property type="entry name" value="P-loop containing nucleoside triphosphate hydrolases"/>
    <property type="match status" value="1"/>
</dbReference>
<keyword evidence="4" id="KW-0479">Metal-binding</keyword>
<keyword evidence="1 3" id="KW-0547">Nucleotide-binding</keyword>
<feature type="binding site" evidence="3">
    <location>
        <position position="98"/>
    </location>
    <ligand>
        <name>GTP</name>
        <dbReference type="ChEBI" id="CHEBI:37565"/>
    </ligand>
</feature>
<dbReference type="OrthoDB" id="2011769at2759"/>
<dbReference type="GeneID" id="94848935"/>
<name>A0A1J4KXB1_9EUKA</name>
<dbReference type="Pfam" id="PF00025">
    <property type="entry name" value="Arf"/>
    <property type="match status" value="1"/>
</dbReference>
<evidence type="ECO:0000313" key="6">
    <source>
        <dbReference type="EMBL" id="OHT15818.1"/>
    </source>
</evidence>
<dbReference type="GO" id="GO:0005525">
    <property type="term" value="F:GTP binding"/>
    <property type="evidence" value="ECO:0007669"/>
    <property type="project" value="UniProtKB-KW"/>
</dbReference>